<feature type="transmembrane region" description="Helical" evidence="2">
    <location>
        <begin position="87"/>
        <end position="109"/>
    </location>
</feature>
<feature type="transmembrane region" description="Helical" evidence="2">
    <location>
        <begin position="144"/>
        <end position="164"/>
    </location>
</feature>
<feature type="compositionally biased region" description="Polar residues" evidence="1">
    <location>
        <begin position="60"/>
        <end position="80"/>
    </location>
</feature>
<feature type="compositionally biased region" description="Polar residues" evidence="1">
    <location>
        <begin position="183"/>
        <end position="194"/>
    </location>
</feature>
<feature type="transmembrane region" description="Helical" evidence="2">
    <location>
        <begin position="115"/>
        <end position="132"/>
    </location>
</feature>
<dbReference type="PATRIC" id="fig|999408.3.peg.3196"/>
<evidence type="ECO:0000256" key="2">
    <source>
        <dbReference type="SAM" id="Phobius"/>
    </source>
</evidence>
<dbReference type="HOGENOM" id="CLU_686441_0_0_9"/>
<gene>
    <name evidence="3" type="ORF">HMPREF1090_02959</name>
</gene>
<comment type="caution">
    <text evidence="3">The sequence shown here is derived from an EMBL/GenBank/DDBJ whole genome shotgun (WGS) entry which is preliminary data.</text>
</comment>
<accession>A0A0E2H9U6</accession>
<dbReference type="Proteomes" id="UP000013085">
    <property type="component" value="Unassembled WGS sequence"/>
</dbReference>
<keyword evidence="2" id="KW-1133">Transmembrane helix</keyword>
<evidence type="ECO:0000313" key="4">
    <source>
        <dbReference type="Proteomes" id="UP000013085"/>
    </source>
</evidence>
<dbReference type="EMBL" id="AGYR01000034">
    <property type="protein sequence ID" value="ENZ13226.1"/>
    <property type="molecule type" value="Genomic_DNA"/>
</dbReference>
<feature type="region of interest" description="Disordered" evidence="1">
    <location>
        <begin position="173"/>
        <end position="195"/>
    </location>
</feature>
<evidence type="ECO:0000313" key="3">
    <source>
        <dbReference type="EMBL" id="ENZ13226.1"/>
    </source>
</evidence>
<name>A0A0E2H9U6_9FIRM</name>
<evidence type="ECO:0000256" key="1">
    <source>
        <dbReference type="SAM" id="MobiDB-lite"/>
    </source>
</evidence>
<keyword evidence="2" id="KW-0812">Transmembrane</keyword>
<dbReference type="AlphaFoldDB" id="A0A0E2H9U6"/>
<proteinExistence type="predicted"/>
<evidence type="ECO:0008006" key="5">
    <source>
        <dbReference type="Google" id="ProtNLM"/>
    </source>
</evidence>
<feature type="region of interest" description="Disordered" evidence="1">
    <location>
        <begin position="60"/>
        <end position="81"/>
    </location>
</feature>
<keyword evidence="2" id="KW-0472">Membrane</keyword>
<organism evidence="3 4">
    <name type="scientific">[Clostridium] clostridioforme 90A8</name>
    <dbReference type="NCBI Taxonomy" id="999408"/>
    <lineage>
        <taxon>Bacteria</taxon>
        <taxon>Bacillati</taxon>
        <taxon>Bacillota</taxon>
        <taxon>Clostridia</taxon>
        <taxon>Lachnospirales</taxon>
        <taxon>Lachnospiraceae</taxon>
        <taxon>Enterocloster</taxon>
    </lineage>
</organism>
<sequence length="401" mass="43662">MRCVICGKEVGLGHKVVVKGGENVCFDCCKAAGKNPMTWTKNLSTTSDELRAMIDQNKNASADASNQASVSNGSAPQNNMAGKKTGALSTVGAVIRWIIGALLILGGVVSFKTSAIGAIMYILAGLFMMPISNKIISGFSKKRFPGWICVILACVFVFAGAMSMPASDAPSESEFTADISAEEPQTSSSKNDNASVDDEAIVQGELSDSTQAEIVDDGIIEKLKSFGFTDEEAAEARELFIMCGVTNIDACEPTDSNATIDGLASFRAVWDADRTFWFTVDHREVFYMSLNGTDVYDKDQGGFLINVNDVHVPESTVTAEVFSDLQNRAEAELDKYFIYTPYYDAWGMAREDDNYMIQCQADAKNRLGTKRWVTCIVWFEADGDDFRITGVSIDGQQMEIQ</sequence>
<protein>
    <recommendedName>
        <fullName evidence="5">DUF4428 domain-containing protein</fullName>
    </recommendedName>
</protein>
<reference evidence="3 4" key="1">
    <citation type="submission" date="2013-01" db="EMBL/GenBank/DDBJ databases">
        <title>The Genome Sequence of Clostridium clostridioforme 90A8.</title>
        <authorList>
            <consortium name="The Broad Institute Genome Sequencing Platform"/>
            <person name="Earl A."/>
            <person name="Ward D."/>
            <person name="Feldgarden M."/>
            <person name="Gevers D."/>
            <person name="Courvalin P."/>
            <person name="Lambert T."/>
            <person name="Walker B."/>
            <person name="Young S.K."/>
            <person name="Zeng Q."/>
            <person name="Gargeya S."/>
            <person name="Fitzgerald M."/>
            <person name="Haas B."/>
            <person name="Abouelleil A."/>
            <person name="Alvarado L."/>
            <person name="Arachchi H.M."/>
            <person name="Berlin A.M."/>
            <person name="Chapman S.B."/>
            <person name="Dewar J."/>
            <person name="Goldberg J."/>
            <person name="Griggs A."/>
            <person name="Gujja S."/>
            <person name="Hansen M."/>
            <person name="Howarth C."/>
            <person name="Imamovic A."/>
            <person name="Larimer J."/>
            <person name="McCowan C."/>
            <person name="Murphy C."/>
            <person name="Neiman D."/>
            <person name="Pearson M."/>
            <person name="Priest M."/>
            <person name="Roberts A."/>
            <person name="Saif S."/>
            <person name="Shea T."/>
            <person name="Sisk P."/>
            <person name="Sykes S."/>
            <person name="Wortman J."/>
            <person name="Nusbaum C."/>
            <person name="Birren B."/>
        </authorList>
    </citation>
    <scope>NUCLEOTIDE SEQUENCE [LARGE SCALE GENOMIC DNA]</scope>
    <source>
        <strain evidence="3 4">90A8</strain>
    </source>
</reference>